<keyword evidence="8" id="KW-1185">Reference proteome</keyword>
<accession>A0AA52EJL9</accession>
<dbReference type="PANTHER" id="PTHR33231">
    <property type="entry name" value="30S RIBOSOMAL PROTEIN"/>
    <property type="match status" value="1"/>
</dbReference>
<keyword evidence="5" id="KW-0175">Coiled coil</keyword>
<evidence type="ECO:0000313" key="8">
    <source>
        <dbReference type="Proteomes" id="UP001268683"/>
    </source>
</evidence>
<protein>
    <recommendedName>
        <fullName evidence="3 4">Ribosome hibernation promoting factor</fullName>
        <shortName evidence="4">HPF</shortName>
    </recommendedName>
</protein>
<feature type="domain" description="Sigma 54 modulation/S30EA ribosomal protein C-terminal" evidence="6">
    <location>
        <begin position="133"/>
        <end position="187"/>
    </location>
</feature>
<dbReference type="GO" id="GO:0045900">
    <property type="term" value="P:negative regulation of translational elongation"/>
    <property type="evidence" value="ECO:0007669"/>
    <property type="project" value="TreeGrafter"/>
</dbReference>
<proteinExistence type="inferred from homology"/>
<comment type="subcellular location">
    <subcellularLocation>
        <location evidence="4">Cytoplasm</location>
    </subcellularLocation>
</comment>
<dbReference type="InterPro" id="IPR036567">
    <property type="entry name" value="RHF-like"/>
</dbReference>
<comment type="similarity">
    <text evidence="4">Belongs to the HPF/YfiA ribosome-associated protein family. Long HPF subfamily.</text>
</comment>
<dbReference type="EMBL" id="CP123872">
    <property type="protein sequence ID" value="WND03732.1"/>
    <property type="molecule type" value="Genomic_DNA"/>
</dbReference>
<keyword evidence="1 4" id="KW-0810">Translation regulation</keyword>
<dbReference type="RefSeq" id="WP_310799586.1">
    <property type="nucleotide sequence ID" value="NZ_CP123872.1"/>
</dbReference>
<dbReference type="Pfam" id="PF16321">
    <property type="entry name" value="Ribosom_S30AE_C"/>
    <property type="match status" value="1"/>
</dbReference>
<dbReference type="InterPro" id="IPR032528">
    <property type="entry name" value="Ribosom_S30AE_C"/>
</dbReference>
<evidence type="ECO:0000256" key="1">
    <source>
        <dbReference type="ARBA" id="ARBA00022845"/>
    </source>
</evidence>
<dbReference type="NCBIfam" id="TIGR00741">
    <property type="entry name" value="yfiA"/>
    <property type="match status" value="1"/>
</dbReference>
<organism evidence="7 8">
    <name type="scientific">Temperatibacter marinus</name>
    <dbReference type="NCBI Taxonomy" id="1456591"/>
    <lineage>
        <taxon>Bacteria</taxon>
        <taxon>Pseudomonadati</taxon>
        <taxon>Pseudomonadota</taxon>
        <taxon>Alphaproteobacteria</taxon>
        <taxon>Kordiimonadales</taxon>
        <taxon>Temperatibacteraceae</taxon>
        <taxon>Temperatibacter</taxon>
    </lineage>
</organism>
<evidence type="ECO:0000313" key="7">
    <source>
        <dbReference type="EMBL" id="WND03732.1"/>
    </source>
</evidence>
<dbReference type="InterPro" id="IPR003489">
    <property type="entry name" value="RHF/RaiA"/>
</dbReference>
<evidence type="ECO:0000256" key="2">
    <source>
        <dbReference type="ARBA" id="ARBA00038695"/>
    </source>
</evidence>
<sequence length="192" mass="21676">MEIRVSGKNMNVGEAFSIHIQERLNTIADKYFSRSIDAHTNVSKEGHLYRIDVSMHANQGINLQSRGEGSEPYGAFEVAAEKVEKQLRRYKRRLKNHHHNGPSEAEIERMAYTVLAPEPEAEDEGVNEEGRDDQPIIIAETHKEVPTVVVGDAVMLMDLADTNAFLFRNSKTKTLEVVYKRPDGNIGWISTD</sequence>
<dbReference type="InterPro" id="IPR034694">
    <property type="entry name" value="HPF_long/plastid"/>
</dbReference>
<gene>
    <name evidence="7" type="primary">raiA</name>
    <name evidence="4" type="synonym">hpf</name>
    <name evidence="7" type="ORF">QGN29_04995</name>
</gene>
<feature type="coiled-coil region" evidence="5">
    <location>
        <begin position="73"/>
        <end position="100"/>
    </location>
</feature>
<dbReference type="SUPFAM" id="SSF69754">
    <property type="entry name" value="Ribosome binding protein Y (YfiA homologue)"/>
    <property type="match status" value="1"/>
</dbReference>
<dbReference type="AlphaFoldDB" id="A0AA52EJL9"/>
<dbReference type="InterPro" id="IPR050574">
    <property type="entry name" value="HPF/YfiA_ribosome-assoc"/>
</dbReference>
<dbReference type="Gene3D" id="3.30.160.100">
    <property type="entry name" value="Ribosome hibernation promotion factor-like"/>
    <property type="match status" value="1"/>
</dbReference>
<dbReference type="InterPro" id="IPR038416">
    <property type="entry name" value="Ribosom_S30AE_C_sf"/>
</dbReference>
<keyword evidence="4" id="KW-0963">Cytoplasm</keyword>
<evidence type="ECO:0000256" key="4">
    <source>
        <dbReference type="HAMAP-Rule" id="MF_00839"/>
    </source>
</evidence>
<dbReference type="Pfam" id="PF02482">
    <property type="entry name" value="Ribosomal_S30AE"/>
    <property type="match status" value="1"/>
</dbReference>
<name>A0AA52EJL9_9PROT</name>
<dbReference type="PANTHER" id="PTHR33231:SF1">
    <property type="entry name" value="30S RIBOSOMAL PROTEIN"/>
    <property type="match status" value="1"/>
</dbReference>
<dbReference type="Proteomes" id="UP001268683">
    <property type="component" value="Chromosome"/>
</dbReference>
<dbReference type="GO" id="GO:0022627">
    <property type="term" value="C:cytosolic small ribosomal subunit"/>
    <property type="evidence" value="ECO:0007669"/>
    <property type="project" value="TreeGrafter"/>
</dbReference>
<comment type="subunit">
    <text evidence="4">Interacts with 100S ribosomes.</text>
</comment>
<dbReference type="GO" id="GO:0043024">
    <property type="term" value="F:ribosomal small subunit binding"/>
    <property type="evidence" value="ECO:0007669"/>
    <property type="project" value="TreeGrafter"/>
</dbReference>
<dbReference type="CDD" id="cd00552">
    <property type="entry name" value="RaiA"/>
    <property type="match status" value="1"/>
</dbReference>
<comment type="subunit">
    <text evidence="2">Associates exclusively with 100S ribosomes, which are dimers of 70S ribosomes.</text>
</comment>
<evidence type="ECO:0000256" key="5">
    <source>
        <dbReference type="SAM" id="Coils"/>
    </source>
</evidence>
<dbReference type="HAMAP" id="MF_00839">
    <property type="entry name" value="HPF"/>
    <property type="match status" value="1"/>
</dbReference>
<comment type="function">
    <text evidence="4">Required for dimerization of active 70S ribosomes into 100S ribosomes in stationary phase; 100S ribosomes are translationally inactive and sometimes present during exponential growth.</text>
</comment>
<dbReference type="Gene3D" id="3.30.505.50">
    <property type="entry name" value="Sigma 54 modulation/S30EA ribosomal protein, C-terminal domain"/>
    <property type="match status" value="1"/>
</dbReference>
<evidence type="ECO:0000259" key="6">
    <source>
        <dbReference type="Pfam" id="PF16321"/>
    </source>
</evidence>
<evidence type="ECO:0000256" key="3">
    <source>
        <dbReference type="ARBA" id="ARBA00041148"/>
    </source>
</evidence>
<reference evidence="7" key="1">
    <citation type="submission" date="2023-04" db="EMBL/GenBank/DDBJ databases">
        <title>Complete genome sequence of Temperatibacter marinus.</title>
        <authorList>
            <person name="Rong J.-C."/>
            <person name="Yi M.-L."/>
            <person name="Zhao Q."/>
        </authorList>
    </citation>
    <scope>NUCLEOTIDE SEQUENCE</scope>
    <source>
        <strain evidence="7">NBRC 110045</strain>
    </source>
</reference>
<dbReference type="KEGG" id="tmk:QGN29_04995"/>